<evidence type="ECO:0000313" key="6">
    <source>
        <dbReference type="Proteomes" id="UP000659630"/>
    </source>
</evidence>
<dbReference type="GO" id="GO:0003700">
    <property type="term" value="F:DNA-binding transcription factor activity"/>
    <property type="evidence" value="ECO:0007669"/>
    <property type="project" value="InterPro"/>
</dbReference>
<protein>
    <submittedName>
        <fullName evidence="5">GntR family transcriptional regulator</fullName>
    </submittedName>
</protein>
<feature type="domain" description="HTH gntR-type" evidence="4">
    <location>
        <begin position="5"/>
        <end position="74"/>
    </location>
</feature>
<reference evidence="5" key="1">
    <citation type="submission" date="2020-08" db="EMBL/GenBank/DDBJ databases">
        <title>Genome public.</title>
        <authorList>
            <person name="Liu C."/>
            <person name="Sun Q."/>
        </authorList>
    </citation>
    <scope>NUCLEOTIDE SEQUENCE</scope>
    <source>
        <strain evidence="5">BX8</strain>
    </source>
</reference>
<dbReference type="PANTHER" id="PTHR43537">
    <property type="entry name" value="TRANSCRIPTIONAL REGULATOR, GNTR FAMILY"/>
    <property type="match status" value="1"/>
</dbReference>
<dbReference type="CDD" id="cd07377">
    <property type="entry name" value="WHTH_GntR"/>
    <property type="match status" value="1"/>
</dbReference>
<keyword evidence="2" id="KW-0238">DNA-binding</keyword>
<name>A0A923IDC7_9FIRM</name>
<organism evidence="5 6">
    <name type="scientific">Anaerofilum hominis</name>
    <dbReference type="NCBI Taxonomy" id="2763016"/>
    <lineage>
        <taxon>Bacteria</taxon>
        <taxon>Bacillati</taxon>
        <taxon>Bacillota</taxon>
        <taxon>Clostridia</taxon>
        <taxon>Eubacteriales</taxon>
        <taxon>Oscillospiraceae</taxon>
        <taxon>Anaerofilum</taxon>
    </lineage>
</organism>
<dbReference type="Gene3D" id="1.10.10.10">
    <property type="entry name" value="Winged helix-like DNA-binding domain superfamily/Winged helix DNA-binding domain"/>
    <property type="match status" value="2"/>
</dbReference>
<dbReference type="Pfam" id="PF00392">
    <property type="entry name" value="GntR"/>
    <property type="match status" value="2"/>
</dbReference>
<keyword evidence="3" id="KW-0804">Transcription</keyword>
<dbReference type="Proteomes" id="UP000659630">
    <property type="component" value="Unassembled WGS sequence"/>
</dbReference>
<sequence length="492" mass="55643">MKGDVIQYERAYRQLKSRIECGVLPVGARLPGRSVLCGELQTSERTVRHALALLEQDGFLRIEPRKKPVVISAFPSPEGRALQDTKKADAAQVNDLMQTAELLCYPIYLRGLRLCAGSDWRTPETLLAAMDPDRPGGEFWHLSSRLGRFFIARNENELTLRVVDSLGFREKEPLHSSREERARYRSHLETLFQTVKSGGAPGREQLDVIFSQYRAIAEQAGETQFIQLRSPCPMLAEADGLVRQFSAAQERYSTVCLDLLGLIAIGRYQPGDRLPTHDQLQRYYGVSRDTTVKAVRMLQDWGIVTAAPRRGIVVMMNLEKLKEIRITPGSIACHVRRYLDSLELLSLTVERTAAHAAAHVGPGDAERLHRELLRQWEQPYEHQLIPRTLLRFITDHIQYQALGAIYELLTRNFSIGRSIPKLVSPDKNAENCKLYQRCIEASAILGRGDGTLFAKVAAEMFEQTRSLVAAECRRLGYWDAAAQVYDGEALWR</sequence>
<feature type="domain" description="HTH gntR-type" evidence="4">
    <location>
        <begin position="249"/>
        <end position="317"/>
    </location>
</feature>
<dbReference type="EMBL" id="JACONZ010000001">
    <property type="protein sequence ID" value="MBC5580217.1"/>
    <property type="molecule type" value="Genomic_DNA"/>
</dbReference>
<dbReference type="InterPro" id="IPR036388">
    <property type="entry name" value="WH-like_DNA-bd_sf"/>
</dbReference>
<dbReference type="GO" id="GO:0003677">
    <property type="term" value="F:DNA binding"/>
    <property type="evidence" value="ECO:0007669"/>
    <property type="project" value="UniProtKB-KW"/>
</dbReference>
<keyword evidence="1" id="KW-0805">Transcription regulation</keyword>
<dbReference type="InterPro" id="IPR000524">
    <property type="entry name" value="Tscrpt_reg_HTH_GntR"/>
</dbReference>
<dbReference type="RefSeq" id="WP_186886583.1">
    <property type="nucleotide sequence ID" value="NZ_JACONZ010000001.1"/>
</dbReference>
<evidence type="ECO:0000259" key="4">
    <source>
        <dbReference type="PROSITE" id="PS50949"/>
    </source>
</evidence>
<dbReference type="PANTHER" id="PTHR43537:SF24">
    <property type="entry name" value="GLUCONATE OPERON TRANSCRIPTIONAL REPRESSOR"/>
    <property type="match status" value="1"/>
</dbReference>
<evidence type="ECO:0000256" key="1">
    <source>
        <dbReference type="ARBA" id="ARBA00023015"/>
    </source>
</evidence>
<dbReference type="AlphaFoldDB" id="A0A923IDC7"/>
<evidence type="ECO:0000313" key="5">
    <source>
        <dbReference type="EMBL" id="MBC5580217.1"/>
    </source>
</evidence>
<dbReference type="SMART" id="SM00345">
    <property type="entry name" value="HTH_GNTR"/>
    <property type="match status" value="2"/>
</dbReference>
<dbReference type="InterPro" id="IPR036390">
    <property type="entry name" value="WH_DNA-bd_sf"/>
</dbReference>
<gene>
    <name evidence="5" type="ORF">H8S23_01715</name>
</gene>
<keyword evidence="6" id="KW-1185">Reference proteome</keyword>
<evidence type="ECO:0000256" key="3">
    <source>
        <dbReference type="ARBA" id="ARBA00023163"/>
    </source>
</evidence>
<dbReference type="SUPFAM" id="SSF46785">
    <property type="entry name" value="Winged helix' DNA-binding domain"/>
    <property type="match status" value="2"/>
</dbReference>
<dbReference type="PROSITE" id="PS50949">
    <property type="entry name" value="HTH_GNTR"/>
    <property type="match status" value="2"/>
</dbReference>
<proteinExistence type="predicted"/>
<evidence type="ECO:0000256" key="2">
    <source>
        <dbReference type="ARBA" id="ARBA00023125"/>
    </source>
</evidence>
<comment type="caution">
    <text evidence="5">The sequence shown here is derived from an EMBL/GenBank/DDBJ whole genome shotgun (WGS) entry which is preliminary data.</text>
</comment>
<accession>A0A923IDC7</accession>